<dbReference type="GO" id="GO:0008270">
    <property type="term" value="F:zinc ion binding"/>
    <property type="evidence" value="ECO:0007669"/>
    <property type="project" value="UniProtKB-KW"/>
</dbReference>
<evidence type="ECO:0000259" key="6">
    <source>
        <dbReference type="PROSITE" id="PS50966"/>
    </source>
</evidence>
<dbReference type="AlphaFoldDB" id="A0A2P5YUP5"/>
<dbReference type="InterPro" id="IPR006564">
    <property type="entry name" value="Znf_PMZ"/>
</dbReference>
<dbReference type="PROSITE" id="PS50966">
    <property type="entry name" value="ZF_SWIM"/>
    <property type="match status" value="1"/>
</dbReference>
<feature type="region of interest" description="Disordered" evidence="5">
    <location>
        <begin position="145"/>
        <end position="200"/>
    </location>
</feature>
<evidence type="ECO:0000256" key="4">
    <source>
        <dbReference type="PROSITE-ProRule" id="PRU00325"/>
    </source>
</evidence>
<dbReference type="EMBL" id="KZ662774">
    <property type="protein sequence ID" value="PPS19331.1"/>
    <property type="molecule type" value="Genomic_DNA"/>
</dbReference>
<dbReference type="Proteomes" id="UP000239757">
    <property type="component" value="Unassembled WGS sequence"/>
</dbReference>
<dbReference type="PANTHER" id="PTHR31973:SF195">
    <property type="entry name" value="MUDR FAMILY TRANSPOSASE"/>
    <property type="match status" value="1"/>
</dbReference>
<dbReference type="Pfam" id="PF03108">
    <property type="entry name" value="DBD_Tnp_Mut"/>
    <property type="match status" value="1"/>
</dbReference>
<feature type="compositionally biased region" description="Acidic residues" evidence="5">
    <location>
        <begin position="162"/>
        <end position="172"/>
    </location>
</feature>
<accession>A0A2P5YUP5</accession>
<protein>
    <recommendedName>
        <fullName evidence="6">SWIM-type domain-containing protein</fullName>
    </recommendedName>
</protein>
<evidence type="ECO:0000313" key="8">
    <source>
        <dbReference type="Proteomes" id="UP000239757"/>
    </source>
</evidence>
<keyword evidence="2 4" id="KW-0863">Zinc-finger</keyword>
<evidence type="ECO:0000256" key="3">
    <source>
        <dbReference type="ARBA" id="ARBA00022833"/>
    </source>
</evidence>
<evidence type="ECO:0000256" key="2">
    <source>
        <dbReference type="ARBA" id="ARBA00022771"/>
    </source>
</evidence>
<dbReference type="SMART" id="SM00575">
    <property type="entry name" value="ZnF_PMZ"/>
    <property type="match status" value="1"/>
</dbReference>
<feature type="compositionally biased region" description="Polar residues" evidence="5">
    <location>
        <begin position="148"/>
        <end position="158"/>
    </location>
</feature>
<dbReference type="InterPro" id="IPR007527">
    <property type="entry name" value="Znf_SWIM"/>
</dbReference>
<feature type="domain" description="SWIM-type" evidence="6">
    <location>
        <begin position="535"/>
        <end position="567"/>
    </location>
</feature>
<dbReference type="OrthoDB" id="1415334at2759"/>
<proteinExistence type="predicted"/>
<gene>
    <name evidence="7" type="ORF">GOBAR_AA01246</name>
</gene>
<evidence type="ECO:0000313" key="7">
    <source>
        <dbReference type="EMBL" id="PPS19331.1"/>
    </source>
</evidence>
<name>A0A2P5YUP5_GOSBA</name>
<keyword evidence="3" id="KW-0862">Zinc</keyword>
<dbReference type="Pfam" id="PF04434">
    <property type="entry name" value="SWIM"/>
    <property type="match status" value="1"/>
</dbReference>
<organism evidence="7 8">
    <name type="scientific">Gossypium barbadense</name>
    <name type="common">Sea Island cotton</name>
    <name type="synonym">Hibiscus barbadensis</name>
    <dbReference type="NCBI Taxonomy" id="3634"/>
    <lineage>
        <taxon>Eukaryota</taxon>
        <taxon>Viridiplantae</taxon>
        <taxon>Streptophyta</taxon>
        <taxon>Embryophyta</taxon>
        <taxon>Tracheophyta</taxon>
        <taxon>Spermatophyta</taxon>
        <taxon>Magnoliopsida</taxon>
        <taxon>eudicotyledons</taxon>
        <taxon>Gunneridae</taxon>
        <taxon>Pentapetalae</taxon>
        <taxon>rosids</taxon>
        <taxon>malvids</taxon>
        <taxon>Malvales</taxon>
        <taxon>Malvaceae</taxon>
        <taxon>Malvoideae</taxon>
        <taxon>Gossypium</taxon>
    </lineage>
</organism>
<evidence type="ECO:0000256" key="1">
    <source>
        <dbReference type="ARBA" id="ARBA00022723"/>
    </source>
</evidence>
<reference evidence="7 8" key="1">
    <citation type="submission" date="2015-01" db="EMBL/GenBank/DDBJ databases">
        <title>Genome of allotetraploid Gossypium barbadense reveals genomic plasticity and fiber elongation in cotton evolution.</title>
        <authorList>
            <person name="Chen X."/>
            <person name="Liu X."/>
            <person name="Zhao B."/>
            <person name="Zheng H."/>
            <person name="Hu Y."/>
            <person name="Lu G."/>
            <person name="Yang C."/>
            <person name="Chen J."/>
            <person name="Shan C."/>
            <person name="Zhang L."/>
            <person name="Zhou Y."/>
            <person name="Wang L."/>
            <person name="Guo W."/>
            <person name="Bai Y."/>
            <person name="Ruan J."/>
            <person name="Shangguan X."/>
            <person name="Mao Y."/>
            <person name="Jiang J."/>
            <person name="Zhu Y."/>
            <person name="Lei J."/>
            <person name="Kang H."/>
            <person name="Chen S."/>
            <person name="He X."/>
            <person name="Wang R."/>
            <person name="Wang Y."/>
            <person name="Chen J."/>
            <person name="Wang L."/>
            <person name="Yu S."/>
            <person name="Wang B."/>
            <person name="Wei J."/>
            <person name="Song S."/>
            <person name="Lu X."/>
            <person name="Gao Z."/>
            <person name="Gu W."/>
            <person name="Deng X."/>
            <person name="Ma D."/>
            <person name="Wang S."/>
            <person name="Liang W."/>
            <person name="Fang L."/>
            <person name="Cai C."/>
            <person name="Zhu X."/>
            <person name="Zhou B."/>
            <person name="Zhang Y."/>
            <person name="Chen Z."/>
            <person name="Xu S."/>
            <person name="Zhu R."/>
            <person name="Wang S."/>
            <person name="Zhang T."/>
            <person name="Zhao G."/>
        </authorList>
    </citation>
    <scope>NUCLEOTIDE SEQUENCE [LARGE SCALE GENOMIC DNA]</scope>
    <source>
        <strain evidence="8">cv. Xinhai21</strain>
        <tissue evidence="7">Leaf</tissue>
    </source>
</reference>
<dbReference type="PANTHER" id="PTHR31973">
    <property type="entry name" value="POLYPROTEIN, PUTATIVE-RELATED"/>
    <property type="match status" value="1"/>
</dbReference>
<keyword evidence="1" id="KW-0479">Metal-binding</keyword>
<sequence length="678" mass="77075">MKVLSIRYRFCASIDPITYDSFDIKGARSLEAMVQTHLASRTPYIELYVQFASPNDTFAAAVREEYTTPARHSVSGLHNTESPVFGSGMEYTTSARHSVSGWDMHLGGSMFDAGNTYWEITSIYSAWQSTSSWGRYEMPRRRDDVLPMTSTGEGTSYITDDGGLDDESDVDPPQELGRDGTEVGLFSEPEPIPTEPEDVEEDDALEFPDLPHRMHDHTSSLLDSSEFEVGKEFSNKDSFLGALKQHSINNSVNYHVVKSKSDKFEAKCAVQDESCSWKIYASLRKRTGLWERKKYKGPHTCAAGISQDHPKMDSAMLASLILHTVKADPKTSVPVLIANIRNQMGYTPSYRKAWIAKQKALEKMHSGWDASYNEIWQWCQALERYVPSCITDLQTEPAYYNDRLLCGCQGSLWHRTHYRYYLRHIASNYYRQYPSKGYEISRDRFHEVLTVFHSVNEEGHDYLCNIPFEQRTQAYDGGLRYGHLLITLVVRETYFRLAALFSKRAASYVGQIVGRPCMVRKEFDKPHQGFTGRQYRIHLRNKTCDCGRFDALRYPCAHVIAAGQNLRLDPMSYVDDVYKLEYIRIQCHMKIVDGYALDSSFVQLPAGAVLAPTRILVVGVRRMTRLDRIVIVEVFASLMAEVFETHKVMGIGKKKSSPTAPPAIPRATAAYRSAVHLE</sequence>
<evidence type="ECO:0000256" key="5">
    <source>
        <dbReference type="SAM" id="MobiDB-lite"/>
    </source>
</evidence>
<dbReference type="InterPro" id="IPR004332">
    <property type="entry name" value="Transposase_MuDR"/>
</dbReference>